<sequence length="492" mass="54502">MYATSLTKMPYPFTLPTTSSFSFSSSFTCESHPSLPLNASTHRGVVRDTLKKFKRLPPHSQSPALSSLISSFHSYLPYLFALDAGLTPHPSHHHPEEITVTLLTAPQIQWRPTLSSLPPIPGREPPRLKITSLEYDLFFTLTTLAAALTLQSRLHLHPLYLTTTAPVGTTQRQTAISSATKSLLDAASIYDYLSTRSESLSSPPPSNDISPPTIRALRSLALAEATLLAVLKDDPYPAIVLQQRNENDTEWMYKSPDIPKVRAHLFARLCLAAAEHASQAYALVNSHKINADFIKYLDDLRRTARAKACRFFGIDAELGGEQGKGIGWLWAGLKELGVEREGKHGSSSSGEKAKSSLMKGLKKEWTERREDKKIEKGLDWGADAGRLEERRVIEMLEGKWVRQNDTIMTQPIPPIGPLLAQMPTGREIHTVKPFQPPLLEPNVLEAMRAPPDRSDEYGNYPSSDEETAVDSSMAGAFPGTQGEYRTGTPNYY</sequence>
<dbReference type="Gene3D" id="1.25.40.280">
    <property type="entry name" value="alix/aip1 like domains"/>
    <property type="match status" value="1"/>
</dbReference>
<gene>
    <name evidence="5" type="primary">PALC1</name>
    <name evidence="5" type="ORF">QC762_109700</name>
</gene>
<dbReference type="GeneID" id="87905300"/>
<keyword evidence="6" id="KW-1185">Reference proteome</keyword>
<comment type="similarity">
    <text evidence="1">Belongs to the palC family.</text>
</comment>
<dbReference type="PANTHER" id="PTHR40463">
    <property type="entry name" value="PH-RESPONSE REGULATOR PROTEIN PALC"/>
    <property type="match status" value="1"/>
</dbReference>
<dbReference type="RefSeq" id="XP_062748353.1">
    <property type="nucleotide sequence ID" value="XM_062885393.1"/>
</dbReference>
<evidence type="ECO:0000313" key="6">
    <source>
        <dbReference type="Proteomes" id="UP001323405"/>
    </source>
</evidence>
<comment type="caution">
    <text evidence="5">The sequence shown here is derived from an EMBL/GenBank/DDBJ whole genome shotgun (WGS) entry which is preliminary data.</text>
</comment>
<dbReference type="InterPro" id="IPR037505">
    <property type="entry name" value="pH-resp_palC"/>
</dbReference>
<dbReference type="EMBL" id="JAFFHA010000001">
    <property type="protein sequence ID" value="KAK4659382.1"/>
    <property type="molecule type" value="Genomic_DNA"/>
</dbReference>
<evidence type="ECO:0000256" key="2">
    <source>
        <dbReference type="ARBA" id="ARBA00022193"/>
    </source>
</evidence>
<dbReference type="InterPro" id="IPR038499">
    <property type="entry name" value="BRO1_sf"/>
</dbReference>
<evidence type="ECO:0000259" key="4">
    <source>
        <dbReference type="PROSITE" id="PS51180"/>
    </source>
</evidence>
<feature type="domain" description="BRO1" evidence="4">
    <location>
        <begin position="7"/>
        <end position="287"/>
    </location>
</feature>
<organism evidence="5 6">
    <name type="scientific">Podospora pseudocomata</name>
    <dbReference type="NCBI Taxonomy" id="2093779"/>
    <lineage>
        <taxon>Eukaryota</taxon>
        <taxon>Fungi</taxon>
        <taxon>Dikarya</taxon>
        <taxon>Ascomycota</taxon>
        <taxon>Pezizomycotina</taxon>
        <taxon>Sordariomycetes</taxon>
        <taxon>Sordariomycetidae</taxon>
        <taxon>Sordariales</taxon>
        <taxon>Podosporaceae</taxon>
        <taxon>Podospora</taxon>
    </lineage>
</organism>
<feature type="region of interest" description="Disordered" evidence="3">
    <location>
        <begin position="449"/>
        <end position="492"/>
    </location>
</feature>
<evidence type="ECO:0000256" key="3">
    <source>
        <dbReference type="SAM" id="MobiDB-lite"/>
    </source>
</evidence>
<reference evidence="5 6" key="1">
    <citation type="journal article" date="2023" name="bioRxiv">
        <title>High-quality genome assemblies of four members of thePodospora anserinaspecies complex.</title>
        <authorList>
            <person name="Ament-Velasquez S.L."/>
            <person name="Vogan A.A."/>
            <person name="Wallerman O."/>
            <person name="Hartmann F."/>
            <person name="Gautier V."/>
            <person name="Silar P."/>
            <person name="Giraud T."/>
            <person name="Johannesson H."/>
        </authorList>
    </citation>
    <scope>NUCLEOTIDE SEQUENCE [LARGE SCALE GENOMIC DNA]</scope>
    <source>
        <strain evidence="5 6">CBS 415.72m</strain>
    </source>
</reference>
<dbReference type="Proteomes" id="UP001323405">
    <property type="component" value="Unassembled WGS sequence"/>
</dbReference>
<evidence type="ECO:0000313" key="5">
    <source>
        <dbReference type="EMBL" id="KAK4659382.1"/>
    </source>
</evidence>
<dbReference type="SMART" id="SM01041">
    <property type="entry name" value="BRO1"/>
    <property type="match status" value="1"/>
</dbReference>
<name>A0ABR0GUE3_9PEZI</name>
<accession>A0ABR0GUE3</accession>
<proteinExistence type="inferred from homology"/>
<protein>
    <recommendedName>
        <fullName evidence="2">pH-response regulator protein palC</fullName>
    </recommendedName>
</protein>
<dbReference type="PROSITE" id="PS51180">
    <property type="entry name" value="BRO1"/>
    <property type="match status" value="1"/>
</dbReference>
<dbReference type="PANTHER" id="PTHR40463:SF1">
    <property type="entry name" value="PH-RESPONSE REGULATOR PROTEIN PALC"/>
    <property type="match status" value="1"/>
</dbReference>
<evidence type="ECO:0000256" key="1">
    <source>
        <dbReference type="ARBA" id="ARBA00010997"/>
    </source>
</evidence>
<dbReference type="InterPro" id="IPR004328">
    <property type="entry name" value="BRO1_dom"/>
</dbReference>
<feature type="region of interest" description="Disordered" evidence="3">
    <location>
        <begin position="341"/>
        <end position="364"/>
    </location>
</feature>